<dbReference type="GO" id="GO:0080120">
    <property type="term" value="P:CAAX-box protein maturation"/>
    <property type="evidence" value="ECO:0007669"/>
    <property type="project" value="UniProtKB-ARBA"/>
</dbReference>
<keyword evidence="3" id="KW-0645">Protease</keyword>
<feature type="transmembrane region" description="Helical" evidence="1">
    <location>
        <begin position="344"/>
        <end position="367"/>
    </location>
</feature>
<organism evidence="3 4">
    <name type="scientific">Bifidobacterium callitrichos DSM 23973</name>
    <dbReference type="NCBI Taxonomy" id="1437609"/>
    <lineage>
        <taxon>Bacteria</taxon>
        <taxon>Bacillati</taxon>
        <taxon>Actinomycetota</taxon>
        <taxon>Actinomycetes</taxon>
        <taxon>Bifidobacteriales</taxon>
        <taxon>Bifidobacteriaceae</taxon>
        <taxon>Bifidobacterium</taxon>
    </lineage>
</organism>
<dbReference type="OrthoDB" id="8453431at2"/>
<dbReference type="Pfam" id="PF02517">
    <property type="entry name" value="Rce1-like"/>
    <property type="match status" value="1"/>
</dbReference>
<dbReference type="GO" id="GO:0004175">
    <property type="term" value="F:endopeptidase activity"/>
    <property type="evidence" value="ECO:0007669"/>
    <property type="project" value="UniProtKB-ARBA"/>
</dbReference>
<feature type="transmembrane region" description="Helical" evidence="1">
    <location>
        <begin position="229"/>
        <end position="247"/>
    </location>
</feature>
<dbReference type="Proteomes" id="UP000029072">
    <property type="component" value="Unassembled WGS sequence"/>
</dbReference>
<name>A0A087A6W5_9BIFI</name>
<feature type="transmembrane region" description="Helical" evidence="1">
    <location>
        <begin position="57"/>
        <end position="85"/>
    </location>
</feature>
<evidence type="ECO:0000256" key="1">
    <source>
        <dbReference type="SAM" id="Phobius"/>
    </source>
</evidence>
<dbReference type="EMBL" id="JGYS01000008">
    <property type="protein sequence ID" value="KFI54515.1"/>
    <property type="molecule type" value="Genomic_DNA"/>
</dbReference>
<dbReference type="AlphaFoldDB" id="A0A087A6W5"/>
<dbReference type="eggNOG" id="COG1266">
    <property type="taxonomic scope" value="Bacteria"/>
</dbReference>
<evidence type="ECO:0000313" key="4">
    <source>
        <dbReference type="Proteomes" id="UP000029072"/>
    </source>
</evidence>
<feature type="transmembrane region" description="Helical" evidence="1">
    <location>
        <begin position="279"/>
        <end position="297"/>
    </location>
</feature>
<feature type="transmembrane region" description="Helical" evidence="1">
    <location>
        <begin position="303"/>
        <end position="323"/>
    </location>
</feature>
<keyword evidence="1" id="KW-0472">Membrane</keyword>
<feature type="transmembrane region" description="Helical" evidence="1">
    <location>
        <begin position="97"/>
        <end position="115"/>
    </location>
</feature>
<protein>
    <submittedName>
        <fullName evidence="3">CAAX protease self-immunity</fullName>
    </submittedName>
</protein>
<dbReference type="InterPro" id="IPR052710">
    <property type="entry name" value="CAAX_protease"/>
</dbReference>
<keyword evidence="1" id="KW-1133">Transmembrane helix</keyword>
<feature type="domain" description="CAAX prenyl protease 2/Lysostaphin resistance protein A-like" evidence="2">
    <location>
        <begin position="199"/>
        <end position="284"/>
    </location>
</feature>
<comment type="caution">
    <text evidence="3">The sequence shown here is derived from an EMBL/GenBank/DDBJ whole genome shotgun (WGS) entry which is preliminary data.</text>
</comment>
<accession>A0A087A6W5</accession>
<feature type="transmembrane region" description="Helical" evidence="1">
    <location>
        <begin position="253"/>
        <end position="272"/>
    </location>
</feature>
<dbReference type="RefSeq" id="WP_081887309.1">
    <property type="nucleotide sequence ID" value="NZ_JDUV01000003.1"/>
</dbReference>
<proteinExistence type="predicted"/>
<feature type="transmembrane region" description="Helical" evidence="1">
    <location>
        <begin position="198"/>
        <end position="217"/>
    </location>
</feature>
<keyword evidence="3" id="KW-0378">Hydrolase</keyword>
<dbReference type="STRING" id="1437609.BCAL_1451"/>
<evidence type="ECO:0000259" key="2">
    <source>
        <dbReference type="Pfam" id="PF02517"/>
    </source>
</evidence>
<gene>
    <name evidence="3" type="ORF">BCAL_1451</name>
</gene>
<evidence type="ECO:0000313" key="3">
    <source>
        <dbReference type="EMBL" id="KFI54515.1"/>
    </source>
</evidence>
<feature type="transmembrane region" description="Helical" evidence="1">
    <location>
        <begin position="156"/>
        <end position="178"/>
    </location>
</feature>
<dbReference type="InterPro" id="IPR003675">
    <property type="entry name" value="Rce1/LyrA-like_dom"/>
</dbReference>
<dbReference type="PANTHER" id="PTHR36435:SF1">
    <property type="entry name" value="CAAX AMINO TERMINAL PROTEASE FAMILY PROTEIN"/>
    <property type="match status" value="1"/>
</dbReference>
<sequence length="370" mass="40385">MNITTTKPQRPALEPLQSQSVLTAQPLQPQQPVSVSASESPESPEQRKWWRGWRRRVVNRAMGVTLIYQMILIILGSAALAFLAFTSSSRDEYFRGQGVASLAVVLVAVGFLTIVRRRDILTREFWLGGAHTDTYGEPNQLGHISQYGGARMTPRWALVFLALAFGVQGVRMAITWGLSQVGVDLVSPALESISEASVTVSMWLYAGLIGPICEEVLFRGVLMKELKPLGKNFAIVTSALIFALFHQDLVQSTYAFAMGLVLGFIAMEYSLIWAIALHVFNNAVLGGLSAGITHYFGETGDAAFMWAIIAIGLIGLIVVFAKYGKGLTEYQRANRSVKGTYSGWASWTFIVFVAITLASAIFSYIGAVMG</sequence>
<dbReference type="GO" id="GO:0006508">
    <property type="term" value="P:proteolysis"/>
    <property type="evidence" value="ECO:0007669"/>
    <property type="project" value="UniProtKB-KW"/>
</dbReference>
<dbReference type="PANTHER" id="PTHR36435">
    <property type="entry name" value="SLR1288 PROTEIN"/>
    <property type="match status" value="1"/>
</dbReference>
<keyword evidence="1" id="KW-0812">Transmembrane</keyword>
<reference evidence="3 4" key="1">
    <citation type="submission" date="2014-03" db="EMBL/GenBank/DDBJ databases">
        <title>Genomics of Bifidobacteria.</title>
        <authorList>
            <person name="Ventura M."/>
            <person name="Milani C."/>
            <person name="Lugli G.A."/>
        </authorList>
    </citation>
    <scope>NUCLEOTIDE SEQUENCE [LARGE SCALE GENOMIC DNA]</scope>
    <source>
        <strain evidence="3 4">DSM 23973</strain>
    </source>
</reference>